<dbReference type="Pfam" id="PF00175">
    <property type="entry name" value="NAD_binding_1"/>
    <property type="match status" value="1"/>
</dbReference>
<evidence type="ECO:0000256" key="8">
    <source>
        <dbReference type="ARBA" id="ARBA00023014"/>
    </source>
</evidence>
<evidence type="ECO:0000313" key="13">
    <source>
        <dbReference type="Proteomes" id="UP001519311"/>
    </source>
</evidence>
<feature type="domain" description="FAD-binding FR-type" evidence="11">
    <location>
        <begin position="52"/>
        <end position="157"/>
    </location>
</feature>
<proteinExistence type="predicted"/>
<dbReference type="PANTHER" id="PTHR47354:SF8">
    <property type="entry name" value="1,2-PHENYLACETYL-COA EPOXIDASE, SUBUNIT E"/>
    <property type="match status" value="1"/>
</dbReference>
<evidence type="ECO:0000256" key="3">
    <source>
        <dbReference type="ARBA" id="ARBA00022714"/>
    </source>
</evidence>
<evidence type="ECO:0000256" key="7">
    <source>
        <dbReference type="ARBA" id="ARBA00023004"/>
    </source>
</evidence>
<evidence type="ECO:0000313" key="12">
    <source>
        <dbReference type="EMBL" id="MBP2362703.1"/>
    </source>
</evidence>
<protein>
    <submittedName>
        <fullName evidence="12">Ring-1,2-phenylacetyl-CoA epoxidase subunit PaaE</fullName>
    </submittedName>
</protein>
<keyword evidence="8" id="KW-0411">Iron-sulfur</keyword>
<dbReference type="InterPro" id="IPR017927">
    <property type="entry name" value="FAD-bd_FR_type"/>
</dbReference>
<comment type="cofactor">
    <cofactor evidence="1">
        <name>FAD</name>
        <dbReference type="ChEBI" id="CHEBI:57692"/>
    </cofactor>
</comment>
<accession>A0ABS4VFK2</accession>
<dbReference type="InterPro" id="IPR012675">
    <property type="entry name" value="Beta-grasp_dom_sf"/>
</dbReference>
<dbReference type="EMBL" id="JAGINS010000001">
    <property type="protein sequence ID" value="MBP2362703.1"/>
    <property type="molecule type" value="Genomic_DNA"/>
</dbReference>
<dbReference type="PANTHER" id="PTHR47354">
    <property type="entry name" value="NADH OXIDOREDUCTASE HCR"/>
    <property type="match status" value="1"/>
</dbReference>
<dbReference type="Pfam" id="PF00111">
    <property type="entry name" value="Fer2"/>
    <property type="match status" value="1"/>
</dbReference>
<keyword evidence="6" id="KW-0560">Oxidoreductase</keyword>
<organism evidence="12 13">
    <name type="scientific">Streptomyces clavifer</name>
    <dbReference type="NCBI Taxonomy" id="68188"/>
    <lineage>
        <taxon>Bacteria</taxon>
        <taxon>Bacillati</taxon>
        <taxon>Actinomycetota</taxon>
        <taxon>Actinomycetes</taxon>
        <taxon>Kitasatosporales</taxon>
        <taxon>Streptomycetaceae</taxon>
        <taxon>Streptomyces</taxon>
    </lineage>
</organism>
<evidence type="ECO:0000256" key="9">
    <source>
        <dbReference type="SAM" id="MobiDB-lite"/>
    </source>
</evidence>
<keyword evidence="4" id="KW-0479">Metal-binding</keyword>
<name>A0ABS4VFK2_9ACTN</name>
<dbReference type="SUPFAM" id="SSF54292">
    <property type="entry name" value="2Fe-2S ferredoxin-like"/>
    <property type="match status" value="1"/>
</dbReference>
<keyword evidence="3" id="KW-0001">2Fe-2S</keyword>
<dbReference type="PROSITE" id="PS51085">
    <property type="entry name" value="2FE2S_FER_2"/>
    <property type="match status" value="1"/>
</dbReference>
<reference evidence="12 13" key="1">
    <citation type="submission" date="2021-03" db="EMBL/GenBank/DDBJ databases">
        <title>Sequencing the genomes of 1000 actinobacteria strains.</title>
        <authorList>
            <person name="Klenk H.-P."/>
        </authorList>
    </citation>
    <scope>NUCLEOTIDE SEQUENCE [LARGE SCALE GENOMIC DNA]</scope>
    <source>
        <strain evidence="12 13">DSM 40843</strain>
    </source>
</reference>
<gene>
    <name evidence="12" type="ORF">JOF59_005103</name>
</gene>
<dbReference type="PRINTS" id="PR00406">
    <property type="entry name" value="CYTB5RDTASE"/>
</dbReference>
<dbReference type="InterPro" id="IPR039261">
    <property type="entry name" value="FNR_nucleotide-bd"/>
</dbReference>
<dbReference type="InterPro" id="IPR036010">
    <property type="entry name" value="2Fe-2S_ferredoxin-like_sf"/>
</dbReference>
<dbReference type="InterPro" id="IPR001041">
    <property type="entry name" value="2Fe-2S_ferredoxin-type"/>
</dbReference>
<dbReference type="RefSeq" id="WP_274922886.1">
    <property type="nucleotide sequence ID" value="NZ_BMWJ01000005.1"/>
</dbReference>
<evidence type="ECO:0000256" key="4">
    <source>
        <dbReference type="ARBA" id="ARBA00022723"/>
    </source>
</evidence>
<feature type="region of interest" description="Disordered" evidence="9">
    <location>
        <begin position="1"/>
        <end position="29"/>
    </location>
</feature>
<keyword evidence="7" id="KW-0408">Iron</keyword>
<dbReference type="Gene3D" id="2.40.30.10">
    <property type="entry name" value="Translation factors"/>
    <property type="match status" value="1"/>
</dbReference>
<keyword evidence="2" id="KW-0285">Flavoprotein</keyword>
<evidence type="ECO:0000256" key="1">
    <source>
        <dbReference type="ARBA" id="ARBA00001974"/>
    </source>
</evidence>
<evidence type="ECO:0000256" key="5">
    <source>
        <dbReference type="ARBA" id="ARBA00022827"/>
    </source>
</evidence>
<dbReference type="PROSITE" id="PS00197">
    <property type="entry name" value="2FE2S_FER_1"/>
    <property type="match status" value="1"/>
</dbReference>
<feature type="domain" description="2Fe-2S ferredoxin-type" evidence="10">
    <location>
        <begin position="315"/>
        <end position="405"/>
    </location>
</feature>
<sequence length="405" mass="42268">MDTDSDTTGTDTGTTHAVAGTGPDAALGATGAEPLTTLQAAPHRHPTPGRRTGWHRLVAADVRHLTGDAVAVTLHVPDALRDVFAHRPGEHVVVRHRRAGTELRRSYSVCPPPADPVALRLVIRRGAPDGFGAHAVSGLSTGDVLELSPPQGAFALPEQPGGHHVLIAGGSGITPLATMAAAALREDPVCRITLIHSVPTAADALLSDELSELKDSFVDRLTVLYVLTRERHDSGAPGGRIDHATLPRLLAAVDTRPGPGTTYAVCGPAGLVTAVRRALTAWGADPDRIHYEMFTLAGDPPTSAPSRSAPAPLRTRLTALLGGRHRLAAAGPEDATVLDALLRTHPDVPYACREGVCGSCRARVTSGRVTTGTQYALDAAELAAGYTLVCRARPLGDELTLDFDA</sequence>
<dbReference type="CDD" id="cd06214">
    <property type="entry name" value="PA_degradation_oxidoreductase_like"/>
    <property type="match status" value="1"/>
</dbReference>
<dbReference type="SUPFAM" id="SSF52343">
    <property type="entry name" value="Ferredoxin reductase-like, C-terminal NADP-linked domain"/>
    <property type="match status" value="1"/>
</dbReference>
<dbReference type="Proteomes" id="UP001519311">
    <property type="component" value="Unassembled WGS sequence"/>
</dbReference>
<keyword evidence="13" id="KW-1185">Reference proteome</keyword>
<evidence type="ECO:0000259" key="11">
    <source>
        <dbReference type="PROSITE" id="PS51384"/>
    </source>
</evidence>
<comment type="caution">
    <text evidence="12">The sequence shown here is derived from an EMBL/GenBank/DDBJ whole genome shotgun (WGS) entry which is preliminary data.</text>
</comment>
<dbReference type="InterPro" id="IPR006058">
    <property type="entry name" value="2Fe2S_fd_BS"/>
</dbReference>
<dbReference type="InterPro" id="IPR017938">
    <property type="entry name" value="Riboflavin_synthase-like_b-brl"/>
</dbReference>
<evidence type="ECO:0000256" key="2">
    <source>
        <dbReference type="ARBA" id="ARBA00022630"/>
    </source>
</evidence>
<dbReference type="SUPFAM" id="SSF63380">
    <property type="entry name" value="Riboflavin synthase domain-like"/>
    <property type="match status" value="1"/>
</dbReference>
<dbReference type="PROSITE" id="PS51384">
    <property type="entry name" value="FAD_FR"/>
    <property type="match status" value="1"/>
</dbReference>
<dbReference type="InterPro" id="IPR001433">
    <property type="entry name" value="OxRdtase_FAD/NAD-bd"/>
</dbReference>
<keyword evidence="5" id="KW-0274">FAD</keyword>
<feature type="compositionally biased region" description="Low complexity" evidence="9">
    <location>
        <begin position="1"/>
        <end position="22"/>
    </location>
</feature>
<evidence type="ECO:0000259" key="10">
    <source>
        <dbReference type="PROSITE" id="PS51085"/>
    </source>
</evidence>
<dbReference type="InterPro" id="IPR050415">
    <property type="entry name" value="MRET"/>
</dbReference>
<dbReference type="InterPro" id="IPR008333">
    <property type="entry name" value="Cbr1-like_FAD-bd_dom"/>
</dbReference>
<dbReference type="Gene3D" id="3.10.20.30">
    <property type="match status" value="1"/>
</dbReference>
<dbReference type="CDD" id="cd00207">
    <property type="entry name" value="fer2"/>
    <property type="match status" value="1"/>
</dbReference>
<dbReference type="Gene3D" id="3.40.50.80">
    <property type="entry name" value="Nucleotide-binding domain of ferredoxin-NADP reductase (FNR) module"/>
    <property type="match status" value="1"/>
</dbReference>
<dbReference type="Pfam" id="PF00970">
    <property type="entry name" value="FAD_binding_6"/>
    <property type="match status" value="1"/>
</dbReference>
<evidence type="ECO:0000256" key="6">
    <source>
        <dbReference type="ARBA" id="ARBA00023002"/>
    </source>
</evidence>